<evidence type="ECO:0000313" key="9">
    <source>
        <dbReference type="Proteomes" id="UP000053947"/>
    </source>
</evidence>
<organism evidence="8 9">
    <name type="scientific">Dehalogenimonas alkenigignens</name>
    <dbReference type="NCBI Taxonomy" id="1217799"/>
    <lineage>
        <taxon>Bacteria</taxon>
        <taxon>Bacillati</taxon>
        <taxon>Chloroflexota</taxon>
        <taxon>Dehalococcoidia</taxon>
        <taxon>Dehalococcoidales</taxon>
        <taxon>Dehalococcoidaceae</taxon>
        <taxon>Dehalogenimonas</taxon>
    </lineage>
</organism>
<evidence type="ECO:0000256" key="4">
    <source>
        <dbReference type="ARBA" id="ARBA00022989"/>
    </source>
</evidence>
<feature type="transmembrane region" description="Helical" evidence="6">
    <location>
        <begin position="110"/>
        <end position="135"/>
    </location>
</feature>
<protein>
    <submittedName>
        <fullName evidence="8">Major Facilitator Superfamily</fullName>
    </submittedName>
</protein>
<dbReference type="PATRIC" id="fig|1217799.6.peg.783"/>
<dbReference type="AlphaFoldDB" id="A0A0W0GHB0"/>
<dbReference type="Proteomes" id="UP000053947">
    <property type="component" value="Unassembled WGS sequence"/>
</dbReference>
<reference evidence="8 9" key="1">
    <citation type="submission" date="2015-06" db="EMBL/GenBank/DDBJ databases">
        <title>Genome sequence of the organohalide-respiring Dehalogenimonas alkenigignens type strain (IP3-3T).</title>
        <authorList>
            <person name="Key T.A."/>
            <person name="Richmond D.P."/>
            <person name="Bowman K.S."/>
            <person name="Cho Y.-J."/>
            <person name="Chun J."/>
            <person name="da Costa M.S."/>
            <person name="Rainey F.A."/>
            <person name="Moe W.M."/>
        </authorList>
    </citation>
    <scope>NUCLEOTIDE SEQUENCE [LARGE SCALE GENOMIC DNA]</scope>
    <source>
        <strain evidence="8 9">IP3-3</strain>
    </source>
</reference>
<proteinExistence type="predicted"/>
<dbReference type="GO" id="GO:0005886">
    <property type="term" value="C:plasma membrane"/>
    <property type="evidence" value="ECO:0007669"/>
    <property type="project" value="UniProtKB-SubCell"/>
</dbReference>
<comment type="caution">
    <text evidence="8">The sequence shown here is derived from an EMBL/GenBank/DDBJ whole genome shotgun (WGS) entry which is preliminary data.</text>
</comment>
<dbReference type="InterPro" id="IPR020846">
    <property type="entry name" value="MFS_dom"/>
</dbReference>
<keyword evidence="3 6" id="KW-0812">Transmembrane</keyword>
<feature type="domain" description="Major facilitator superfamily (MFS) profile" evidence="7">
    <location>
        <begin position="19"/>
        <end position="176"/>
    </location>
</feature>
<evidence type="ECO:0000256" key="6">
    <source>
        <dbReference type="SAM" id="Phobius"/>
    </source>
</evidence>
<sequence length="176" mass="18067">MQSRPVAPPVTGAPARRAALAAALLASFLTPFMGSSVNIALPPIGREFSLDAVTLGWVATAYILAAAVFLLPFGRLADIAGRRKIFTAGLGAYAAASLGAALVQNGGQLIALRLLQGVSGAMLFGTGVAILTSVFPPAQRGRVLRWNAAAVYTGLSLGPTAGGLITEAFGWRFIFI</sequence>
<dbReference type="InterPro" id="IPR036259">
    <property type="entry name" value="MFS_trans_sf"/>
</dbReference>
<keyword evidence="4 6" id="KW-1133">Transmembrane helix</keyword>
<dbReference type="STRING" id="1217799.DEALK_07620"/>
<dbReference type="PROSITE" id="PS50850">
    <property type="entry name" value="MFS"/>
    <property type="match status" value="1"/>
</dbReference>
<dbReference type="PANTHER" id="PTHR42718">
    <property type="entry name" value="MAJOR FACILITATOR SUPERFAMILY MULTIDRUG TRANSPORTER MFSC"/>
    <property type="match status" value="1"/>
</dbReference>
<dbReference type="SUPFAM" id="SSF103473">
    <property type="entry name" value="MFS general substrate transporter"/>
    <property type="match status" value="1"/>
</dbReference>
<dbReference type="Gene3D" id="1.20.1720.10">
    <property type="entry name" value="Multidrug resistance protein D"/>
    <property type="match status" value="1"/>
</dbReference>
<dbReference type="GO" id="GO:0022857">
    <property type="term" value="F:transmembrane transporter activity"/>
    <property type="evidence" value="ECO:0007669"/>
    <property type="project" value="InterPro"/>
</dbReference>
<evidence type="ECO:0000313" key="8">
    <source>
        <dbReference type="EMBL" id="KTB47917.1"/>
    </source>
</evidence>
<dbReference type="InterPro" id="IPR011701">
    <property type="entry name" value="MFS"/>
</dbReference>
<comment type="subcellular location">
    <subcellularLocation>
        <location evidence="1">Cell membrane</location>
        <topology evidence="1">Multi-pass membrane protein</topology>
    </subcellularLocation>
</comment>
<accession>A0A0W0GHB0</accession>
<feature type="transmembrane region" description="Helical" evidence="6">
    <location>
        <begin position="85"/>
        <end position="104"/>
    </location>
</feature>
<gene>
    <name evidence="8" type="ORF">DEALK_07620</name>
</gene>
<evidence type="ECO:0000256" key="1">
    <source>
        <dbReference type="ARBA" id="ARBA00004651"/>
    </source>
</evidence>
<name>A0A0W0GHB0_9CHLR</name>
<dbReference type="PANTHER" id="PTHR42718:SF9">
    <property type="entry name" value="MAJOR FACILITATOR SUPERFAMILY MULTIDRUG TRANSPORTER MFSC"/>
    <property type="match status" value="1"/>
</dbReference>
<evidence type="ECO:0000256" key="5">
    <source>
        <dbReference type="ARBA" id="ARBA00023136"/>
    </source>
</evidence>
<evidence type="ECO:0000259" key="7">
    <source>
        <dbReference type="PROSITE" id="PS50850"/>
    </source>
</evidence>
<keyword evidence="5 6" id="KW-0472">Membrane</keyword>
<evidence type="ECO:0000256" key="3">
    <source>
        <dbReference type="ARBA" id="ARBA00022692"/>
    </source>
</evidence>
<feature type="transmembrane region" description="Helical" evidence="6">
    <location>
        <begin position="52"/>
        <end position="73"/>
    </location>
</feature>
<evidence type="ECO:0000256" key="2">
    <source>
        <dbReference type="ARBA" id="ARBA00022448"/>
    </source>
</evidence>
<dbReference type="RefSeq" id="WP_338032929.1">
    <property type="nucleotide sequence ID" value="NZ_KQ758903.1"/>
</dbReference>
<dbReference type="Pfam" id="PF07690">
    <property type="entry name" value="MFS_1"/>
    <property type="match status" value="1"/>
</dbReference>
<dbReference type="EMBL" id="LFDV01000002">
    <property type="protein sequence ID" value="KTB47917.1"/>
    <property type="molecule type" value="Genomic_DNA"/>
</dbReference>
<keyword evidence="9" id="KW-1185">Reference proteome</keyword>
<keyword evidence="2" id="KW-0813">Transport</keyword>